<evidence type="ECO:0000313" key="2">
    <source>
        <dbReference type="Proteomes" id="UP000077248"/>
    </source>
</evidence>
<dbReference type="KEGG" id="aalt:CC77DRAFT_468190"/>
<accession>A0A177D616</accession>
<proteinExistence type="predicted"/>
<dbReference type="GeneID" id="29117416"/>
<dbReference type="EMBL" id="KV441495">
    <property type="protein sequence ID" value="OAG15095.1"/>
    <property type="molecule type" value="Genomic_DNA"/>
</dbReference>
<protein>
    <submittedName>
        <fullName evidence="1">Uncharacterized protein</fullName>
    </submittedName>
</protein>
<dbReference type="AlphaFoldDB" id="A0A177D616"/>
<dbReference type="RefSeq" id="XP_018380516.1">
    <property type="nucleotide sequence ID" value="XM_018531822.1"/>
</dbReference>
<gene>
    <name evidence="1" type="ORF">CC77DRAFT_468190</name>
</gene>
<keyword evidence="2" id="KW-1185">Reference proteome</keyword>
<sequence length="173" mass="19968">MHFRGYFKRCKGNTHNNNPCDKWAEPRSRFCCDHVCLIRNRVKLRVEGIRTCAFRRSLALPLKLHHLTCTYSDTCRTRLCSNIVTPTKSTPAKYCSVHACSQQHCLRDTVADVSFCKAHACIRDDCTLVEMSGVVELNLILCRHLSLISTINTLFCKYIHIYSQTKICRKEKL</sequence>
<evidence type="ECO:0000313" key="1">
    <source>
        <dbReference type="EMBL" id="OAG15095.1"/>
    </source>
</evidence>
<name>A0A177D616_ALTAL</name>
<dbReference type="VEuPathDB" id="FungiDB:CC77DRAFT_468190"/>
<dbReference type="Proteomes" id="UP000077248">
    <property type="component" value="Unassembled WGS sequence"/>
</dbReference>
<organism evidence="1 2">
    <name type="scientific">Alternaria alternata</name>
    <name type="common">Alternaria rot fungus</name>
    <name type="synonym">Torula alternata</name>
    <dbReference type="NCBI Taxonomy" id="5599"/>
    <lineage>
        <taxon>Eukaryota</taxon>
        <taxon>Fungi</taxon>
        <taxon>Dikarya</taxon>
        <taxon>Ascomycota</taxon>
        <taxon>Pezizomycotina</taxon>
        <taxon>Dothideomycetes</taxon>
        <taxon>Pleosporomycetidae</taxon>
        <taxon>Pleosporales</taxon>
        <taxon>Pleosporineae</taxon>
        <taxon>Pleosporaceae</taxon>
        <taxon>Alternaria</taxon>
        <taxon>Alternaria sect. Alternaria</taxon>
        <taxon>Alternaria alternata complex</taxon>
    </lineage>
</organism>
<reference evidence="1 2" key="1">
    <citation type="submission" date="2016-05" db="EMBL/GenBank/DDBJ databases">
        <title>Comparative analysis of secretome profiles of manganese(II)-oxidizing ascomycete fungi.</title>
        <authorList>
            <consortium name="DOE Joint Genome Institute"/>
            <person name="Zeiner C.A."/>
            <person name="Purvine S.O."/>
            <person name="Zink E.M."/>
            <person name="Wu S."/>
            <person name="Pasa-Tolic L."/>
            <person name="Chaput D.L."/>
            <person name="Haridas S."/>
            <person name="Grigoriev I.V."/>
            <person name="Santelli C.M."/>
            <person name="Hansel C.M."/>
        </authorList>
    </citation>
    <scope>NUCLEOTIDE SEQUENCE [LARGE SCALE GENOMIC DNA]</scope>
    <source>
        <strain evidence="1 2">SRC1lrK2f</strain>
    </source>
</reference>